<name>A0A2P2NBG3_RHIMU</name>
<evidence type="ECO:0000313" key="1">
    <source>
        <dbReference type="EMBL" id="MBX39814.1"/>
    </source>
</evidence>
<dbReference type="AlphaFoldDB" id="A0A2P2NBG3"/>
<dbReference type="EMBL" id="GGEC01059330">
    <property type="protein sequence ID" value="MBX39814.1"/>
    <property type="molecule type" value="Transcribed_RNA"/>
</dbReference>
<organism evidence="1">
    <name type="scientific">Rhizophora mucronata</name>
    <name type="common">Asiatic mangrove</name>
    <dbReference type="NCBI Taxonomy" id="61149"/>
    <lineage>
        <taxon>Eukaryota</taxon>
        <taxon>Viridiplantae</taxon>
        <taxon>Streptophyta</taxon>
        <taxon>Embryophyta</taxon>
        <taxon>Tracheophyta</taxon>
        <taxon>Spermatophyta</taxon>
        <taxon>Magnoliopsida</taxon>
        <taxon>eudicotyledons</taxon>
        <taxon>Gunneridae</taxon>
        <taxon>Pentapetalae</taxon>
        <taxon>rosids</taxon>
        <taxon>fabids</taxon>
        <taxon>Malpighiales</taxon>
        <taxon>Rhizophoraceae</taxon>
        <taxon>Rhizophora</taxon>
    </lineage>
</organism>
<accession>A0A2P2NBG3</accession>
<reference evidence="1" key="1">
    <citation type="submission" date="2018-02" db="EMBL/GenBank/DDBJ databases">
        <title>Rhizophora mucronata_Transcriptome.</title>
        <authorList>
            <person name="Meera S.P."/>
            <person name="Sreeshan A."/>
            <person name="Augustine A."/>
        </authorList>
    </citation>
    <scope>NUCLEOTIDE SEQUENCE</scope>
    <source>
        <tissue evidence="1">Leaf</tissue>
    </source>
</reference>
<protein>
    <submittedName>
        <fullName evidence="1">Uncharacterized protein</fullName>
    </submittedName>
</protein>
<proteinExistence type="predicted"/>
<sequence>MNILEKGERRKERKKDLNKKGKCYIVL</sequence>